<dbReference type="SMART" id="SM00733">
    <property type="entry name" value="Mterf"/>
    <property type="match status" value="4"/>
</dbReference>
<dbReference type="Proteomes" id="UP000186817">
    <property type="component" value="Unassembled WGS sequence"/>
</dbReference>
<keyword evidence="2" id="KW-0809">Transit peptide</keyword>
<sequence length="944" mass="105433">MPTSDSAPRSLDKYVRERARDLDQGRGRQPGRERDGDQGRNPDLVPGKSLPMRVTDRANPDTDPVVTVQFSRLATGHFEDYVRHVLVMRDSNRDQAYAMCALFCHFKSWSDAWAFCLLKQRKQEIDGVAWAATLGFPRAYLARGAEIAETEQRAITLKQLKVHSWQSCPGVPLASVDAILKQAQQKNKFTVSSGKFLRDHKGKEVDWNSVPWVWASEQFFDWALLMEQADLHLDDIELLEAREQRLDEEGGYVNLYVINDCIAALLASGEGKVELLSQLAVLLMPDEPIAEAFRDFPVPKSKEWGSSRLCPDFSAYGVLKRAGAALFIEYDGYYRHMEPQGLRRDVRKTSALLKFAPAGSVVLRIAHKERPWKDKSVQVLVDCWQSEHVPSLHKTVEQFVASLLQSCRTELVPGLVSRLEVRVPPQIDKHAKTFAMDAELVGNASSTNRLALQEFLRKKMQLSTVQVAKSIVRFPSVLGLSIEANLKPTVEWIKGLGLSPSQVAKVITSFPQVLGLSIEANLKPTVEWIKGLGLSQSQVAKVIATFPAVLGLSMEANLKPTVEWIKGLGLSQSQVAKVIATFPQVLGLNVESNLRVKYVLIESFFPGAAAAELLARAPSAFQAFRRHDVGVGCIQPQIHKFTAADTAENSVWLDRGPTVVPFTLRFRCSFVELVAEGPQLPRSKLHTGFPTDHYLLVTEAYPTKRDFYEKWRREQRQLSEASPYWICTFANNQHDLSSFLAEMLTWSRVSFVYGRGFIGLSGTLRQTPFVRAILSDDCVGDMAQIWCVLENFVSTVWAREAGEYLYDIAAWLPVGSALHGGRPAKPTLRLDFGRSQAREVVDDEATGGAFPLQVAARGACVNISLAKASREEDKRKILHLIAGTAEEDWAQPPPEECEAFDSMNGRVRRMFAAGALYRAALQNDAAELKRSTIRPECRSRVDQL</sequence>
<dbReference type="InterPro" id="IPR003690">
    <property type="entry name" value="MTERF"/>
</dbReference>
<proteinExistence type="inferred from homology"/>
<dbReference type="Pfam" id="PF02536">
    <property type="entry name" value="mTERF"/>
    <property type="match status" value="1"/>
</dbReference>
<reference evidence="4 5" key="1">
    <citation type="submission" date="2016-02" db="EMBL/GenBank/DDBJ databases">
        <title>Genome analysis of coral dinoflagellate symbionts highlights evolutionary adaptations to a symbiotic lifestyle.</title>
        <authorList>
            <person name="Aranda M."/>
            <person name="Li Y."/>
            <person name="Liew Y.J."/>
            <person name="Baumgarten S."/>
            <person name="Simakov O."/>
            <person name="Wilson M."/>
            <person name="Piel J."/>
            <person name="Ashoor H."/>
            <person name="Bougouffa S."/>
            <person name="Bajic V.B."/>
            <person name="Ryu T."/>
            <person name="Ravasi T."/>
            <person name="Bayer T."/>
            <person name="Micklem G."/>
            <person name="Kim H."/>
            <person name="Bhak J."/>
            <person name="Lajeunesse T.C."/>
            <person name="Voolstra C.R."/>
        </authorList>
    </citation>
    <scope>NUCLEOTIDE SEQUENCE [LARGE SCALE GENOMIC DNA]</scope>
    <source>
        <strain evidence="4 5">CCMP2467</strain>
    </source>
</reference>
<dbReference type="Gene3D" id="1.25.70.10">
    <property type="entry name" value="Transcription termination factor 3, mitochondrial"/>
    <property type="match status" value="1"/>
</dbReference>
<dbReference type="AlphaFoldDB" id="A0A1Q9E1V1"/>
<protein>
    <recommendedName>
        <fullName evidence="6">mTERF domain-containing protein 1, mitochondrial</fullName>
    </recommendedName>
</protein>
<gene>
    <name evidence="4" type="ORF">AK812_SmicGene15874</name>
</gene>
<evidence type="ECO:0000256" key="1">
    <source>
        <dbReference type="ARBA" id="ARBA00007692"/>
    </source>
</evidence>
<name>A0A1Q9E1V1_SYMMI</name>
<evidence type="ECO:0000313" key="5">
    <source>
        <dbReference type="Proteomes" id="UP000186817"/>
    </source>
</evidence>
<evidence type="ECO:0000313" key="4">
    <source>
        <dbReference type="EMBL" id="OLQ01400.1"/>
    </source>
</evidence>
<feature type="region of interest" description="Disordered" evidence="3">
    <location>
        <begin position="1"/>
        <end position="61"/>
    </location>
</feature>
<organism evidence="4 5">
    <name type="scientific">Symbiodinium microadriaticum</name>
    <name type="common">Dinoflagellate</name>
    <name type="synonym">Zooxanthella microadriatica</name>
    <dbReference type="NCBI Taxonomy" id="2951"/>
    <lineage>
        <taxon>Eukaryota</taxon>
        <taxon>Sar</taxon>
        <taxon>Alveolata</taxon>
        <taxon>Dinophyceae</taxon>
        <taxon>Suessiales</taxon>
        <taxon>Symbiodiniaceae</taxon>
        <taxon>Symbiodinium</taxon>
    </lineage>
</organism>
<dbReference type="InterPro" id="IPR038538">
    <property type="entry name" value="MTERF_sf"/>
</dbReference>
<accession>A0A1Q9E1V1</accession>
<dbReference type="GO" id="GO:0003676">
    <property type="term" value="F:nucleic acid binding"/>
    <property type="evidence" value="ECO:0007669"/>
    <property type="project" value="InterPro"/>
</dbReference>
<comment type="similarity">
    <text evidence="1">Belongs to the mTERF family.</text>
</comment>
<dbReference type="EMBL" id="LSRX01000293">
    <property type="protein sequence ID" value="OLQ01400.1"/>
    <property type="molecule type" value="Genomic_DNA"/>
</dbReference>
<dbReference type="PANTHER" id="PTHR13068:SF173">
    <property type="entry name" value="EMB|CAB62602.1"/>
    <property type="match status" value="1"/>
</dbReference>
<evidence type="ECO:0008006" key="6">
    <source>
        <dbReference type="Google" id="ProtNLM"/>
    </source>
</evidence>
<comment type="caution">
    <text evidence="4">The sequence shown here is derived from an EMBL/GenBank/DDBJ whole genome shotgun (WGS) entry which is preliminary data.</text>
</comment>
<dbReference type="PANTHER" id="PTHR13068">
    <property type="entry name" value="CGI-12 PROTEIN-RELATED"/>
    <property type="match status" value="1"/>
</dbReference>
<evidence type="ECO:0000256" key="3">
    <source>
        <dbReference type="SAM" id="MobiDB-lite"/>
    </source>
</evidence>
<feature type="compositionally biased region" description="Basic and acidic residues" evidence="3">
    <location>
        <begin position="10"/>
        <end position="40"/>
    </location>
</feature>
<dbReference type="OrthoDB" id="439411at2759"/>
<evidence type="ECO:0000256" key="2">
    <source>
        <dbReference type="ARBA" id="ARBA00022946"/>
    </source>
</evidence>
<keyword evidence="5" id="KW-1185">Reference proteome</keyword>